<keyword evidence="1" id="KW-0175">Coiled coil</keyword>
<organism evidence="3 4">
    <name type="scientific">Tanacetum coccineum</name>
    <dbReference type="NCBI Taxonomy" id="301880"/>
    <lineage>
        <taxon>Eukaryota</taxon>
        <taxon>Viridiplantae</taxon>
        <taxon>Streptophyta</taxon>
        <taxon>Embryophyta</taxon>
        <taxon>Tracheophyta</taxon>
        <taxon>Spermatophyta</taxon>
        <taxon>Magnoliopsida</taxon>
        <taxon>eudicotyledons</taxon>
        <taxon>Gunneridae</taxon>
        <taxon>Pentapetalae</taxon>
        <taxon>asterids</taxon>
        <taxon>campanulids</taxon>
        <taxon>Asterales</taxon>
        <taxon>Asteraceae</taxon>
        <taxon>Asteroideae</taxon>
        <taxon>Anthemideae</taxon>
        <taxon>Anthemidinae</taxon>
        <taxon>Tanacetum</taxon>
    </lineage>
</organism>
<feature type="region of interest" description="Disordered" evidence="2">
    <location>
        <begin position="486"/>
        <end position="523"/>
    </location>
</feature>
<comment type="caution">
    <text evidence="3">The sequence shown here is derived from an EMBL/GenBank/DDBJ whole genome shotgun (WGS) entry which is preliminary data.</text>
</comment>
<accession>A0ABQ4YES1</accession>
<dbReference type="Proteomes" id="UP001151760">
    <property type="component" value="Unassembled WGS sequence"/>
</dbReference>
<evidence type="ECO:0000256" key="1">
    <source>
        <dbReference type="SAM" id="Coils"/>
    </source>
</evidence>
<protein>
    <recommendedName>
        <fullName evidence="5">Transposase (Putative), gypsy type</fullName>
    </recommendedName>
</protein>
<proteinExistence type="predicted"/>
<evidence type="ECO:0000313" key="4">
    <source>
        <dbReference type="Proteomes" id="UP001151760"/>
    </source>
</evidence>
<feature type="compositionally biased region" description="Polar residues" evidence="2">
    <location>
        <begin position="496"/>
        <end position="523"/>
    </location>
</feature>
<keyword evidence="4" id="KW-1185">Reference proteome</keyword>
<reference evidence="3" key="2">
    <citation type="submission" date="2022-01" db="EMBL/GenBank/DDBJ databases">
        <authorList>
            <person name="Yamashiro T."/>
            <person name="Shiraishi A."/>
            <person name="Satake H."/>
            <person name="Nakayama K."/>
        </authorList>
    </citation>
    <scope>NUCLEOTIDE SEQUENCE</scope>
</reference>
<evidence type="ECO:0000256" key="2">
    <source>
        <dbReference type="SAM" id="MobiDB-lite"/>
    </source>
</evidence>
<evidence type="ECO:0008006" key="5">
    <source>
        <dbReference type="Google" id="ProtNLM"/>
    </source>
</evidence>
<dbReference type="EMBL" id="BQNB010010337">
    <property type="protein sequence ID" value="GJS75917.1"/>
    <property type="molecule type" value="Genomic_DNA"/>
</dbReference>
<gene>
    <name evidence="3" type="ORF">Tco_0725798</name>
</gene>
<feature type="coiled-coil region" evidence="1">
    <location>
        <begin position="297"/>
        <end position="404"/>
    </location>
</feature>
<feature type="region of interest" description="Disordered" evidence="2">
    <location>
        <begin position="161"/>
        <end position="184"/>
    </location>
</feature>
<evidence type="ECO:0000313" key="3">
    <source>
        <dbReference type="EMBL" id="GJS75917.1"/>
    </source>
</evidence>
<reference evidence="3" key="1">
    <citation type="journal article" date="2022" name="Int. J. Mol. Sci.">
        <title>Draft Genome of Tanacetum Coccineum: Genomic Comparison of Closely Related Tanacetum-Family Plants.</title>
        <authorList>
            <person name="Yamashiro T."/>
            <person name="Shiraishi A."/>
            <person name="Nakayama K."/>
            <person name="Satake H."/>
        </authorList>
    </citation>
    <scope>NUCLEOTIDE SEQUENCE</scope>
</reference>
<sequence length="523" mass="59452">MGVNRETLFEIYCMSIDIRPTISLFRVFYKLCKQGHWFSFENKTGRGMRKCFKEVTTSLKGWKKNFFLIDRRAIPDAMPWRHGDTDLHDYFPSNFNQDDVDRLSEFLVPLRPPPRHLLYVCGLTTACRHPELPYHIKDQDRNVINMDTFLKLPTWTGTIVSKGDPIPEGQRPNPRVSPPLPEGSKIPELTVFQKSVEKPNAKIAVAREKKKNRALLGLRLNVLPATIIAAEVVKGGPYVEKEVVDLSAQSHQSSHLGHEDELVHNRYVPNWELRNDLRVCTYRACRESVSHVATPAEDNLDAELTELEHLRAGLRKANQDNEKLTKKFTLLDNAHLECSSQEKEFLDMVKELERERDEWRATTSGQVEKIRLLEKDLEPKTQQLMVAEEKVEALEREKLYLSAQLSQGEADRKKLVKEFILAVVKRLHTSVEYRKSLATPVQLCFTAGWLGGLTLGRTEDEVARFLSETQDLDIEGSNELWSVYPDVPPPEGATSGVATESTIQQPPSTSPKIASGTPFGTTT</sequence>
<name>A0ABQ4YES1_9ASTR</name>